<evidence type="ECO:0000256" key="1">
    <source>
        <dbReference type="SAM" id="MobiDB-lite"/>
    </source>
</evidence>
<sequence length="126" mass="13484">MRQFVVLCVLALFAGAFADIGLDLQHSNGYNYEPPENPMYLPPKEVVEVVDSAECPPPPPAPECPAPPACPPIPPPVTCPAPPPPPKCPPPPVCPPAPVCPEQPDNSYLPPSTDYLPPGRKFKKLF</sequence>
<organism evidence="3 4">
    <name type="scientific">Chironomus riparius</name>
    <dbReference type="NCBI Taxonomy" id="315576"/>
    <lineage>
        <taxon>Eukaryota</taxon>
        <taxon>Metazoa</taxon>
        <taxon>Ecdysozoa</taxon>
        <taxon>Arthropoda</taxon>
        <taxon>Hexapoda</taxon>
        <taxon>Insecta</taxon>
        <taxon>Pterygota</taxon>
        <taxon>Neoptera</taxon>
        <taxon>Endopterygota</taxon>
        <taxon>Diptera</taxon>
        <taxon>Nematocera</taxon>
        <taxon>Chironomoidea</taxon>
        <taxon>Chironomidae</taxon>
        <taxon>Chironominae</taxon>
        <taxon>Chironomus</taxon>
    </lineage>
</organism>
<keyword evidence="2" id="KW-0732">Signal</keyword>
<feature type="signal peptide" evidence="2">
    <location>
        <begin position="1"/>
        <end position="18"/>
    </location>
</feature>
<evidence type="ECO:0000256" key="2">
    <source>
        <dbReference type="SAM" id="SignalP"/>
    </source>
</evidence>
<keyword evidence="4" id="KW-1185">Reference proteome</keyword>
<reference evidence="3" key="2">
    <citation type="submission" date="2022-10" db="EMBL/GenBank/DDBJ databases">
        <authorList>
            <consortium name="ENA_rothamsted_submissions"/>
            <consortium name="culmorum"/>
            <person name="King R."/>
        </authorList>
    </citation>
    <scope>NUCLEOTIDE SEQUENCE</scope>
</reference>
<reference evidence="3" key="1">
    <citation type="submission" date="2022-01" db="EMBL/GenBank/DDBJ databases">
        <authorList>
            <person name="King R."/>
        </authorList>
    </citation>
    <scope>NUCLEOTIDE SEQUENCE</scope>
</reference>
<accession>A0A9N9RT59</accession>
<proteinExistence type="predicted"/>
<dbReference type="Proteomes" id="UP001153620">
    <property type="component" value="Chromosome 2"/>
</dbReference>
<name>A0A9N9RT59_9DIPT</name>
<evidence type="ECO:0000313" key="4">
    <source>
        <dbReference type="Proteomes" id="UP001153620"/>
    </source>
</evidence>
<feature type="chain" id="PRO_5040190529" evidence="2">
    <location>
        <begin position="19"/>
        <end position="126"/>
    </location>
</feature>
<dbReference type="AlphaFoldDB" id="A0A9N9RT59"/>
<protein>
    <submittedName>
        <fullName evidence="3">Uncharacterized protein</fullName>
    </submittedName>
</protein>
<evidence type="ECO:0000313" key="3">
    <source>
        <dbReference type="EMBL" id="CAG9802029.1"/>
    </source>
</evidence>
<gene>
    <name evidence="3" type="ORF">CHIRRI_LOCUS4945</name>
</gene>
<dbReference type="EMBL" id="OU895878">
    <property type="protein sequence ID" value="CAG9802029.1"/>
    <property type="molecule type" value="Genomic_DNA"/>
</dbReference>
<feature type="region of interest" description="Disordered" evidence="1">
    <location>
        <begin position="105"/>
        <end position="126"/>
    </location>
</feature>